<dbReference type="InterPro" id="IPR003959">
    <property type="entry name" value="ATPase_AAA_core"/>
</dbReference>
<dbReference type="Pfam" id="PF12796">
    <property type="entry name" value="Ank_2"/>
    <property type="match status" value="1"/>
</dbReference>
<evidence type="ECO:0000256" key="2">
    <source>
        <dbReference type="ARBA" id="ARBA00022741"/>
    </source>
</evidence>
<proteinExistence type="inferred from homology"/>
<dbReference type="InterPro" id="IPR036770">
    <property type="entry name" value="Ankyrin_rpt-contain_sf"/>
</dbReference>
<reference evidence="7 8" key="1">
    <citation type="journal article" date="2015" name="Genome Biol. Evol.">
        <title>Comparative Genomics of a Bacterivorous Green Alga Reveals Evolutionary Causalities and Consequences of Phago-Mixotrophic Mode of Nutrition.</title>
        <authorList>
            <person name="Burns J.A."/>
            <person name="Paasch A."/>
            <person name="Narechania A."/>
            <person name="Kim E."/>
        </authorList>
    </citation>
    <scope>NUCLEOTIDE SEQUENCE [LARGE SCALE GENOMIC DNA]</scope>
    <source>
        <strain evidence="7 8">PLY_AMNH</strain>
    </source>
</reference>
<evidence type="ECO:0000256" key="1">
    <source>
        <dbReference type="ARBA" id="ARBA00010378"/>
    </source>
</evidence>
<dbReference type="PROSITE" id="PS50088">
    <property type="entry name" value="ANK_REPEAT"/>
    <property type="match status" value="1"/>
</dbReference>
<keyword evidence="4" id="KW-0040">ANK repeat</keyword>
<dbReference type="Gene3D" id="1.25.40.20">
    <property type="entry name" value="Ankyrin repeat-containing domain"/>
    <property type="match status" value="1"/>
</dbReference>
<dbReference type="SMART" id="SM00382">
    <property type="entry name" value="AAA"/>
    <property type="match status" value="3"/>
</dbReference>
<dbReference type="GO" id="GO:0005524">
    <property type="term" value="F:ATP binding"/>
    <property type="evidence" value="ECO:0007669"/>
    <property type="project" value="UniProtKB-KW"/>
</dbReference>
<dbReference type="InterPro" id="IPR050773">
    <property type="entry name" value="CbxX/CfxQ_RuBisCO_ESX"/>
</dbReference>
<gene>
    <name evidence="7" type="ORF">CYMTET_55251</name>
</gene>
<evidence type="ECO:0000256" key="5">
    <source>
        <dbReference type="SAM" id="Coils"/>
    </source>
</evidence>
<sequence length="2497" mass="272626">MARNKTSTMHNNSECLKWEDPANQCRAQVADDAATVFSSSTSNNWCSVVTPPLSCSISVTLRVTNQSDTFYLGVCEASQDWDDSEAPDGWLYRGCGTLRIKEKSRKDDVMRGDALRGDDRLVKVTVDLKASSVEFHLDGAVQGKLTGLSEKVRIVVGFGGKKQKVTLLETTRQPDEDERIERAQGVEASISDSVPFLDDLLKKYFENVQCDEEGVPSKMCRLVQHLALVQGGRRACDIEAQRTVATLTSQQDEEVASILRTHDGLFLPLLGRLHLFFAYASLAVSAATTEPVKYQIWEEDMFRLTMDSTKAENDTLPYVGRVSEALKRMQQTSDVGNTKEGIGLERFLILVHTYSEWYQSLSQEAEAKVQAAFDAAPRAAPPASGHSQWWCLRSPFSCFDHDQSLETSGTYEGQSSSEEATLVNIFLEPDGTACLYLKHSLNSRRTCHRLPPAASARSAFSLATLQSVDVNQSDTSGVTALQWAAAHGHEAVVGMMLRASGVVLDAKDGEGMTAFMRAVEGGHVGVAQALLGSGCEVGLQDDAGATILVRCAARGDAHMARALVEAVGESSLLGDFLDCRTFLEHREEAGQLACVLSELCLACPAQMGAVSWRPGCVTALAKLATRELQKAACEEPQTVRRVVHLAKYLAAKEEGKAQLQGTGPVACLMHMLRRRSPQDEDTAAAVVAAHALGQLGVCPLTLKDDDAGEQARGWQRVLDRAMAGRIRRRWLSSRLYWARRHRACQRVIWRAWCGHRARHVAAIGERSEEAAVLAKLRCRVRFSEEEERELAGLLSPKTWRAGVVLERLGKLVGRRLRLQQDEAKQARFCQKLAGVKGLMGSEELADLTASLGWVENSTKVCEYAQLQYMLRTLVGLEPVKAWVAEQVADAAGRFAFGELLPVRHVLVKGELGTGKKTAAEIVLRLLRILSTEDSESSESDVQEALHSLAEAHGVVAQPSALGAMVGQQVKLARGVSGSGCLRKAGAVGRVVELREGSGSSVHLRVETPDGDRTTYDRSRLQLVLPSTSSVESSVEDRLRDLGVEVLRELKDLLNSKTGEIEVEERKLYLVRVLPGAAVKEDVEGRILWEMLGRGKRSRAVITGDPVTLHRYQELAVMKAVWPSLIELNALKMADVGAITAQVMKLRGYQLRGSGSGELAQASTESVGAEANMGSKGQEAMLETAEEIVEKVVESPHNYLPNMDEDYKVMIPGASKLTLHFDPRCVTESGCDYVSVRLEQDACEIRRLDGPKGDSWTKPLEVAGNEVHFHFHSDGSNEMWGFRVAVKAAVRVAGSPSRNAFEDAVQAVTPTASELVAVESVARECFHDSDVRTRGAYCAGDMLEMAIAKKNRRTAQAASGGSSERLLALADIHLLALPDFGIEVLSHDELLLLRTQAQQALDAMIGWGNHCLPHSPKWFLERARQILSTQDVQRGSDAPLKSHRASGHDTNWNLVITGGTGAGKTLFAQHAHSFLRAHGAVSRDVVVKVDAARFGAEGKKAEQLSAAFQQARGGSVLLDNAHELLAEEAEGGSAARESLRLLLAEMAQHGRSVLVILAGLAEPMARLLRSEPSMLGDFPNQVCMGNFSAAELVAMVERQAVAGGRRLVAGLPLRLQKFMEDTYGGEGELSSELGNGHLAQRLLEEAKAKARMRLFTLRAEPGSSPGPLAEPGAAEEELLDADFGLDGKLGPSQEHQASIDREVEALIGMESAKEWFAKLKKKVKLVERTGDRSVLRMCTNLVITGNPGTGKTTFARLLQRFLHAYGMLPKSCFVERNGLELKAEHVGGTAPRVKDAVQMAKGGCLFLDEAYALVGGDGSPGSRGDPFSQEAVRTLLTEVENNRTGLMVVLAGYKDKMGQFMRSDPGLERRFPLALHLEDYTPLELARICQQVAKAQFGKAFEEGLLEKLAKHIADYHTFEIPTNNGGLAVNLTEKAVDRLTVRIQNLTEWATRWTSDQEACDEESGTETRACLGRAGSLELSPPGAGCSTPARGRALCRQESRCDALAMHLEGSTPEAGPRGSVFRLEDERVKELFGTLRAVDFAISATPQLGDPAERRLVEREVQELVGMRSVKRHFESIRRTIEYVEGGGNPQILRTSLNMVLTGNPGTGKTTVARLLARYLRAFGVLPRAAFEEKNGLELKGQYVGQTAHTVKEAVANALGGTLFVDEAYALVDRGGDRFSMEAVRTLLTEVENNRTNLFVVLAGYKDKMQALVDSDPGLARRFSQALHLDDYTPGEVALICQKVAKERFDLEFEAGLLQQLEVHIAAVYGDEAIAEQNGGLAVNLAEDAFRRLAGRVVQLSGAGTSSGQHDRHCAKVLVAADFGILRKERQLGGAASWIAGPRGRSAPRTSPTRVFDWGNGCCNNAACACDAENTMDPQEKFAPAEPRLIMKMKEVDGESKEKKRVKKRAIEEEEEEVPEEEEVLEVELTEEEVLNRLNAMGVCPNDYVWHKLESGSCDKDCFRCDNGFENGFQCDGRGHFVCQTCVLEFTQDK</sequence>
<dbReference type="InterPro" id="IPR035914">
    <property type="entry name" value="Sperma_CUB_dom_sf"/>
</dbReference>
<feature type="domain" description="AAA+ ATPase" evidence="6">
    <location>
        <begin position="1736"/>
        <end position="1882"/>
    </location>
</feature>
<keyword evidence="2" id="KW-0547">Nucleotide-binding</keyword>
<keyword evidence="5" id="KW-0175">Coiled coil</keyword>
<evidence type="ECO:0000313" key="8">
    <source>
        <dbReference type="Proteomes" id="UP001190700"/>
    </source>
</evidence>
<dbReference type="Pfam" id="PF00004">
    <property type="entry name" value="AAA"/>
    <property type="match status" value="3"/>
</dbReference>
<comment type="caution">
    <text evidence="7">The sequence shown here is derived from an EMBL/GenBank/DDBJ whole genome shotgun (WGS) entry which is preliminary data.</text>
</comment>
<keyword evidence="8" id="KW-1185">Reference proteome</keyword>
<dbReference type="SUPFAM" id="SSF52540">
    <property type="entry name" value="P-loop containing nucleoside triphosphate hydrolases"/>
    <property type="match status" value="3"/>
</dbReference>
<feature type="coiled-coil region" evidence="5">
    <location>
        <begin position="2399"/>
        <end position="2434"/>
    </location>
</feature>
<name>A0AAE0BEE9_9CHLO</name>
<dbReference type="Gene3D" id="3.40.50.300">
    <property type="entry name" value="P-loop containing nucleotide triphosphate hydrolases"/>
    <property type="match status" value="3"/>
</dbReference>
<feature type="domain" description="AAA+ ATPase" evidence="6">
    <location>
        <begin position="1449"/>
        <end position="1578"/>
    </location>
</feature>
<keyword evidence="3" id="KW-0067">ATP-binding</keyword>
<dbReference type="Gene3D" id="2.60.120.290">
    <property type="entry name" value="Spermadhesin, CUB domain"/>
    <property type="match status" value="1"/>
</dbReference>
<dbReference type="Proteomes" id="UP001190700">
    <property type="component" value="Unassembled WGS sequence"/>
</dbReference>
<dbReference type="FunFam" id="3.40.50.300:FF:000216">
    <property type="entry name" value="Type VII secretion ATPase EccA"/>
    <property type="match status" value="1"/>
</dbReference>
<organism evidence="7 8">
    <name type="scientific">Cymbomonas tetramitiformis</name>
    <dbReference type="NCBI Taxonomy" id="36881"/>
    <lineage>
        <taxon>Eukaryota</taxon>
        <taxon>Viridiplantae</taxon>
        <taxon>Chlorophyta</taxon>
        <taxon>Pyramimonadophyceae</taxon>
        <taxon>Pyramimonadales</taxon>
        <taxon>Pyramimonadaceae</taxon>
        <taxon>Cymbomonas</taxon>
    </lineage>
</organism>
<dbReference type="InterPro" id="IPR002110">
    <property type="entry name" value="Ankyrin_rpt"/>
</dbReference>
<dbReference type="InterPro" id="IPR003593">
    <property type="entry name" value="AAA+_ATPase"/>
</dbReference>
<dbReference type="GO" id="GO:0016887">
    <property type="term" value="F:ATP hydrolysis activity"/>
    <property type="evidence" value="ECO:0007669"/>
    <property type="project" value="InterPro"/>
</dbReference>
<dbReference type="PANTHER" id="PTHR43392">
    <property type="entry name" value="AAA-TYPE ATPASE FAMILY PROTEIN / ANKYRIN REPEAT FAMILY PROTEIN"/>
    <property type="match status" value="1"/>
</dbReference>
<dbReference type="SMART" id="SM00248">
    <property type="entry name" value="ANK"/>
    <property type="match status" value="3"/>
</dbReference>
<dbReference type="SUPFAM" id="SSF48403">
    <property type="entry name" value="Ankyrin repeat"/>
    <property type="match status" value="1"/>
</dbReference>
<protein>
    <recommendedName>
        <fullName evidence="6">AAA+ ATPase domain-containing protein</fullName>
    </recommendedName>
</protein>
<dbReference type="EMBL" id="LGRX02035485">
    <property type="protein sequence ID" value="KAK3234495.1"/>
    <property type="molecule type" value="Genomic_DNA"/>
</dbReference>
<evidence type="ECO:0000313" key="7">
    <source>
        <dbReference type="EMBL" id="KAK3234495.1"/>
    </source>
</evidence>
<dbReference type="PRINTS" id="PR00819">
    <property type="entry name" value="CBXCFQXSUPER"/>
</dbReference>
<dbReference type="InterPro" id="IPR000641">
    <property type="entry name" value="CbxX/CfxQ"/>
</dbReference>
<feature type="domain" description="AAA+ ATPase" evidence="6">
    <location>
        <begin position="2098"/>
        <end position="2236"/>
    </location>
</feature>
<evidence type="ECO:0000256" key="4">
    <source>
        <dbReference type="PROSITE-ProRule" id="PRU00023"/>
    </source>
</evidence>
<accession>A0AAE0BEE9</accession>
<feature type="repeat" description="ANK" evidence="4">
    <location>
        <begin position="510"/>
        <end position="542"/>
    </location>
</feature>
<dbReference type="CDD" id="cd00009">
    <property type="entry name" value="AAA"/>
    <property type="match status" value="2"/>
</dbReference>
<evidence type="ECO:0000259" key="6">
    <source>
        <dbReference type="SMART" id="SM00382"/>
    </source>
</evidence>
<evidence type="ECO:0000256" key="3">
    <source>
        <dbReference type="ARBA" id="ARBA00022840"/>
    </source>
</evidence>
<dbReference type="InterPro" id="IPR027417">
    <property type="entry name" value="P-loop_NTPase"/>
</dbReference>
<dbReference type="SUPFAM" id="SSF49854">
    <property type="entry name" value="Spermadhesin, CUB domain"/>
    <property type="match status" value="1"/>
</dbReference>
<comment type="similarity">
    <text evidence="1">Belongs to the CbxX/CfxQ family.</text>
</comment>
<dbReference type="PANTHER" id="PTHR43392:SF2">
    <property type="entry name" value="AAA-TYPE ATPASE FAMILY PROTEIN _ ANKYRIN REPEAT FAMILY PROTEIN"/>
    <property type="match status" value="1"/>
</dbReference>